<name>F7XMM1_METZD</name>
<evidence type="ECO:0000256" key="6">
    <source>
        <dbReference type="ARBA" id="ARBA00022692"/>
    </source>
</evidence>
<keyword evidence="9" id="KW-0067">ATP-binding</keyword>
<dbReference type="InterPro" id="IPR036097">
    <property type="entry name" value="HisK_dim/P_sf"/>
</dbReference>
<dbReference type="GO" id="GO:0000155">
    <property type="term" value="F:phosphorelay sensor kinase activity"/>
    <property type="evidence" value="ECO:0007669"/>
    <property type="project" value="InterPro"/>
</dbReference>
<feature type="domain" description="Histidine kinase" evidence="13">
    <location>
        <begin position="314"/>
        <end position="524"/>
    </location>
</feature>
<evidence type="ECO:0000259" key="13">
    <source>
        <dbReference type="PROSITE" id="PS50109"/>
    </source>
</evidence>
<dbReference type="InterPro" id="IPR036890">
    <property type="entry name" value="HATPase_C_sf"/>
</dbReference>
<evidence type="ECO:0000256" key="8">
    <source>
        <dbReference type="ARBA" id="ARBA00022777"/>
    </source>
</evidence>
<evidence type="ECO:0000256" key="12">
    <source>
        <dbReference type="ARBA" id="ARBA00023136"/>
    </source>
</evidence>
<organism evidence="14 15">
    <name type="scientific">Methanosalsum zhilinae (strain DSM 4017 / NBRC 107636 / OCM 62 / WeN5)</name>
    <name type="common">Methanohalophilus zhilinae</name>
    <dbReference type="NCBI Taxonomy" id="679901"/>
    <lineage>
        <taxon>Archaea</taxon>
        <taxon>Methanobacteriati</taxon>
        <taxon>Methanobacteriota</taxon>
        <taxon>Stenosarchaea group</taxon>
        <taxon>Methanomicrobia</taxon>
        <taxon>Methanosarcinales</taxon>
        <taxon>Methanosarcinaceae</taxon>
        <taxon>Methanosalsum</taxon>
    </lineage>
</organism>
<keyword evidence="10" id="KW-1133">Transmembrane helix</keyword>
<dbReference type="EC" id="2.7.13.3" evidence="3"/>
<dbReference type="PANTHER" id="PTHR42878">
    <property type="entry name" value="TWO-COMPONENT HISTIDINE KINASE"/>
    <property type="match status" value="1"/>
</dbReference>
<dbReference type="Pfam" id="PF13426">
    <property type="entry name" value="PAS_9"/>
    <property type="match status" value="1"/>
</dbReference>
<evidence type="ECO:0000256" key="4">
    <source>
        <dbReference type="ARBA" id="ARBA00022553"/>
    </source>
</evidence>
<dbReference type="SMART" id="SM00387">
    <property type="entry name" value="HATPase_c"/>
    <property type="match status" value="1"/>
</dbReference>
<dbReference type="InterPro" id="IPR000014">
    <property type="entry name" value="PAS"/>
</dbReference>
<comment type="catalytic activity">
    <reaction evidence="1">
        <text>ATP + protein L-histidine = ADP + protein N-phospho-L-histidine.</text>
        <dbReference type="EC" id="2.7.13.3"/>
    </reaction>
</comment>
<evidence type="ECO:0000256" key="1">
    <source>
        <dbReference type="ARBA" id="ARBA00000085"/>
    </source>
</evidence>
<dbReference type="InterPro" id="IPR050351">
    <property type="entry name" value="BphY/WalK/GraS-like"/>
</dbReference>
<dbReference type="InterPro" id="IPR003018">
    <property type="entry name" value="GAF"/>
</dbReference>
<dbReference type="InterPro" id="IPR035965">
    <property type="entry name" value="PAS-like_dom_sf"/>
</dbReference>
<dbReference type="OrthoDB" id="8127at2157"/>
<dbReference type="AlphaFoldDB" id="F7XMM1"/>
<dbReference type="InterPro" id="IPR005467">
    <property type="entry name" value="His_kinase_dom"/>
</dbReference>
<accession>F7XMM1</accession>
<dbReference type="SUPFAM" id="SSF55874">
    <property type="entry name" value="ATPase domain of HSP90 chaperone/DNA topoisomerase II/histidine kinase"/>
    <property type="match status" value="1"/>
</dbReference>
<evidence type="ECO:0000256" key="9">
    <source>
        <dbReference type="ARBA" id="ARBA00022840"/>
    </source>
</evidence>
<evidence type="ECO:0000256" key="5">
    <source>
        <dbReference type="ARBA" id="ARBA00022679"/>
    </source>
</evidence>
<dbReference type="GO" id="GO:0007234">
    <property type="term" value="P:osmosensory signaling via phosphorelay pathway"/>
    <property type="evidence" value="ECO:0007669"/>
    <property type="project" value="TreeGrafter"/>
</dbReference>
<reference evidence="14" key="1">
    <citation type="submission" date="2010-07" db="EMBL/GenBank/DDBJ databases">
        <title>The complete genome of Methanosalsum zhilinae DSM 4017.</title>
        <authorList>
            <consortium name="US DOE Joint Genome Institute (JGI-PGF)"/>
            <person name="Lucas S."/>
            <person name="Copeland A."/>
            <person name="Lapidus A."/>
            <person name="Glavina del Rio T."/>
            <person name="Dalin E."/>
            <person name="Tice H."/>
            <person name="Bruce D."/>
            <person name="Goodwin L."/>
            <person name="Pitluck S."/>
            <person name="Kyrpides N."/>
            <person name="Mavromatis K."/>
            <person name="Ovchinnikova G."/>
            <person name="Daligault H."/>
            <person name="Detter J.C."/>
            <person name="Han C."/>
            <person name="Tapia R."/>
            <person name="Larimer F."/>
            <person name="Land M."/>
            <person name="Hauser L."/>
            <person name="Markowitz V."/>
            <person name="Cheng J.-F."/>
            <person name="Hugenholtz P."/>
            <person name="Woyke T."/>
            <person name="Wu D."/>
            <person name="Spring S."/>
            <person name="Schueler E."/>
            <person name="Brambilla E."/>
            <person name="Klenk H.-P."/>
            <person name="Eisen J.A."/>
        </authorList>
    </citation>
    <scope>NUCLEOTIDE SEQUENCE</scope>
    <source>
        <strain evidence="14">DSM 4017</strain>
    </source>
</reference>
<keyword evidence="7" id="KW-0547">Nucleotide-binding</keyword>
<keyword evidence="4" id="KW-0597">Phosphoprotein</keyword>
<dbReference type="PRINTS" id="PR00344">
    <property type="entry name" value="BCTRLSENSOR"/>
</dbReference>
<evidence type="ECO:0000256" key="7">
    <source>
        <dbReference type="ARBA" id="ARBA00022741"/>
    </source>
</evidence>
<evidence type="ECO:0000313" key="15">
    <source>
        <dbReference type="Proteomes" id="UP000006622"/>
    </source>
</evidence>
<dbReference type="Gene3D" id="3.30.565.10">
    <property type="entry name" value="Histidine kinase-like ATPase, C-terminal domain"/>
    <property type="match status" value="1"/>
</dbReference>
<dbReference type="PROSITE" id="PS50109">
    <property type="entry name" value="HIS_KIN"/>
    <property type="match status" value="1"/>
</dbReference>
<dbReference type="NCBIfam" id="TIGR00229">
    <property type="entry name" value="sensory_box"/>
    <property type="match status" value="1"/>
</dbReference>
<dbReference type="GO" id="GO:0016020">
    <property type="term" value="C:membrane"/>
    <property type="evidence" value="ECO:0007669"/>
    <property type="project" value="UniProtKB-SubCell"/>
</dbReference>
<dbReference type="SMART" id="SM00065">
    <property type="entry name" value="GAF"/>
    <property type="match status" value="1"/>
</dbReference>
<dbReference type="GeneID" id="10822813"/>
<dbReference type="GO" id="GO:0005524">
    <property type="term" value="F:ATP binding"/>
    <property type="evidence" value="ECO:0007669"/>
    <property type="project" value="UniProtKB-KW"/>
</dbReference>
<dbReference type="CDD" id="cd00075">
    <property type="entry name" value="HATPase"/>
    <property type="match status" value="1"/>
</dbReference>
<evidence type="ECO:0000256" key="10">
    <source>
        <dbReference type="ARBA" id="ARBA00022989"/>
    </source>
</evidence>
<evidence type="ECO:0000256" key="11">
    <source>
        <dbReference type="ARBA" id="ARBA00023012"/>
    </source>
</evidence>
<keyword evidence="6" id="KW-0812">Transmembrane</keyword>
<dbReference type="EMBL" id="CP002101">
    <property type="protein sequence ID" value="AEH61036.1"/>
    <property type="molecule type" value="Genomic_DNA"/>
</dbReference>
<keyword evidence="8 14" id="KW-0418">Kinase</keyword>
<dbReference type="SMART" id="SM00388">
    <property type="entry name" value="HisKA"/>
    <property type="match status" value="1"/>
</dbReference>
<dbReference type="Gene3D" id="3.30.450.20">
    <property type="entry name" value="PAS domain"/>
    <property type="match status" value="1"/>
</dbReference>
<dbReference type="InterPro" id="IPR003661">
    <property type="entry name" value="HisK_dim/P_dom"/>
</dbReference>
<dbReference type="HOGENOM" id="CLU_000445_114_71_2"/>
<dbReference type="InterPro" id="IPR004358">
    <property type="entry name" value="Sig_transdc_His_kin-like_C"/>
</dbReference>
<dbReference type="InterPro" id="IPR029016">
    <property type="entry name" value="GAF-like_dom_sf"/>
</dbReference>
<dbReference type="Pfam" id="PF13185">
    <property type="entry name" value="GAF_2"/>
    <property type="match status" value="1"/>
</dbReference>
<sequence>MSIRNEYSLIFRNSPHGIFHFNTNDVITDCNEKMANILRLPTEKIIGYRLDEVFENDLIFSSLKDVFFKKRTHYEGDLELKDGKKSIKIKIDCSQNISDDGSIVGGICIAEDITRHKKLEDALKLDESRLESLLKLNMISDKATMQEITDFVHEAAVNLTGSKIGYVAFLNEDETVFTMHTWSNSVMKECSVPNKKFVYPIETTGLWGEPVRQRKPIIINDYQSFNSLKKGYPPGHVELERYMSVPVFDDDRIVATAGVGNKDEDYDRADVRQLRLLMQGMWKIIQRKKSLEKLRSYAEELERSNELKELFLDILRHDLLNPAGVVKGYIDLLIGQEKDHSKIQVLKTIERNNNKVIKMIEDASRFAKLDSIEDIEFETFDIGLMLKNVVDSFSPQIDEKEMDVDFQSEGVYLAQANPIIEEVFVNIFSNAIKYSPEKSRIIIDILDAGKYWKIMVTDFGEGIDEKSKPFIFERFKRMNKPGIKGTGLGLTIVKKIIDLHGTQVGVEDNPQGKGSVFWFTVNKA</sequence>
<dbReference type="SUPFAM" id="SSF55781">
    <property type="entry name" value="GAF domain-like"/>
    <property type="match status" value="1"/>
</dbReference>
<dbReference type="STRING" id="679901.Mzhil_1180"/>
<proteinExistence type="predicted"/>
<dbReference type="KEGG" id="mzh:Mzhil_1180"/>
<keyword evidence="12" id="KW-0472">Membrane</keyword>
<dbReference type="GO" id="GO:0000156">
    <property type="term" value="F:phosphorelay response regulator activity"/>
    <property type="evidence" value="ECO:0007669"/>
    <property type="project" value="TreeGrafter"/>
</dbReference>
<gene>
    <name evidence="14" type="ordered locus">Mzhil_1180</name>
</gene>
<dbReference type="InterPro" id="IPR003594">
    <property type="entry name" value="HATPase_dom"/>
</dbReference>
<evidence type="ECO:0000256" key="3">
    <source>
        <dbReference type="ARBA" id="ARBA00012438"/>
    </source>
</evidence>
<dbReference type="GO" id="GO:0030295">
    <property type="term" value="F:protein kinase activator activity"/>
    <property type="evidence" value="ECO:0007669"/>
    <property type="project" value="TreeGrafter"/>
</dbReference>
<dbReference type="Pfam" id="PF02518">
    <property type="entry name" value="HATPase_c"/>
    <property type="match status" value="1"/>
</dbReference>
<keyword evidence="11" id="KW-0902">Two-component regulatory system</keyword>
<dbReference type="RefSeq" id="WP_013898473.1">
    <property type="nucleotide sequence ID" value="NC_015676.1"/>
</dbReference>
<dbReference type="PANTHER" id="PTHR42878:SF7">
    <property type="entry name" value="SENSOR HISTIDINE KINASE GLRK"/>
    <property type="match status" value="1"/>
</dbReference>
<dbReference type="Gene3D" id="3.30.450.40">
    <property type="match status" value="1"/>
</dbReference>
<dbReference type="SUPFAM" id="SSF47384">
    <property type="entry name" value="Homodimeric domain of signal transducing histidine kinase"/>
    <property type="match status" value="1"/>
</dbReference>
<evidence type="ECO:0000256" key="2">
    <source>
        <dbReference type="ARBA" id="ARBA00004141"/>
    </source>
</evidence>
<evidence type="ECO:0000313" key="14">
    <source>
        <dbReference type="EMBL" id="AEH61036.1"/>
    </source>
</evidence>
<keyword evidence="5" id="KW-0808">Transferase</keyword>
<comment type="subcellular location">
    <subcellularLocation>
        <location evidence="2">Membrane</location>
        <topology evidence="2">Multi-pass membrane protein</topology>
    </subcellularLocation>
</comment>
<dbReference type="SUPFAM" id="SSF55785">
    <property type="entry name" value="PYP-like sensor domain (PAS domain)"/>
    <property type="match status" value="1"/>
</dbReference>
<dbReference type="Gene3D" id="1.10.287.130">
    <property type="match status" value="1"/>
</dbReference>
<protein>
    <recommendedName>
        <fullName evidence="3">histidine kinase</fullName>
        <ecNumber evidence="3">2.7.13.3</ecNumber>
    </recommendedName>
</protein>
<keyword evidence="15" id="KW-1185">Reference proteome</keyword>
<dbReference type="Proteomes" id="UP000006622">
    <property type="component" value="Chromosome"/>
</dbReference>